<dbReference type="Gene3D" id="3.40.50.720">
    <property type="entry name" value="NAD(P)-binding Rossmann-like Domain"/>
    <property type="match status" value="1"/>
</dbReference>
<protein>
    <recommendedName>
        <fullName evidence="1">CoA-binding domain-containing protein</fullName>
    </recommendedName>
</protein>
<proteinExistence type="predicted"/>
<dbReference type="SUPFAM" id="SSF51735">
    <property type="entry name" value="NAD(P)-binding Rossmann-fold domains"/>
    <property type="match status" value="1"/>
</dbReference>
<sequence length="142" mass="15462">MSSASSFFASKAFAVVGASADRSKFGNKVLRWYKDNGFTVTPINPRDHSIEEIECAKTLEDLAASRQPADLRDLSISVVTPPSVSEKILRDAAKQGARKVWFQPGSEPDNWKMIAEELGVEAIGNGPCVLKVDLDAIPRSKL</sequence>
<dbReference type="AlphaFoldDB" id="A0A9W7XN66"/>
<dbReference type="Pfam" id="PF13380">
    <property type="entry name" value="CoA_binding_2"/>
    <property type="match status" value="1"/>
</dbReference>
<reference evidence="2" key="1">
    <citation type="submission" date="2022-07" db="EMBL/GenBank/DDBJ databases">
        <title>Phylogenomic reconstructions and comparative analyses of Kickxellomycotina fungi.</title>
        <authorList>
            <person name="Reynolds N.K."/>
            <person name="Stajich J.E."/>
            <person name="Barry K."/>
            <person name="Grigoriev I.V."/>
            <person name="Crous P."/>
            <person name="Smith M.E."/>
        </authorList>
    </citation>
    <scope>NUCLEOTIDE SEQUENCE</scope>
    <source>
        <strain evidence="2">NBRC 105413</strain>
    </source>
</reference>
<keyword evidence="3" id="KW-1185">Reference proteome</keyword>
<dbReference type="PANTHER" id="PTHR33303:SF2">
    <property type="entry name" value="COA-BINDING DOMAIN-CONTAINING PROTEIN"/>
    <property type="match status" value="1"/>
</dbReference>
<evidence type="ECO:0000259" key="1">
    <source>
        <dbReference type="SMART" id="SM00881"/>
    </source>
</evidence>
<accession>A0A9W7XN66</accession>
<name>A0A9W7XN66_9FUNG</name>
<evidence type="ECO:0000313" key="2">
    <source>
        <dbReference type="EMBL" id="KAJ1645772.1"/>
    </source>
</evidence>
<dbReference type="SMART" id="SM00881">
    <property type="entry name" value="CoA_binding"/>
    <property type="match status" value="1"/>
</dbReference>
<comment type="caution">
    <text evidence="2">The sequence shown here is derived from an EMBL/GenBank/DDBJ whole genome shotgun (WGS) entry which is preliminary data.</text>
</comment>
<organism evidence="2 3">
    <name type="scientific">Coemansia asiatica</name>
    <dbReference type="NCBI Taxonomy" id="1052880"/>
    <lineage>
        <taxon>Eukaryota</taxon>
        <taxon>Fungi</taxon>
        <taxon>Fungi incertae sedis</taxon>
        <taxon>Zoopagomycota</taxon>
        <taxon>Kickxellomycotina</taxon>
        <taxon>Kickxellomycetes</taxon>
        <taxon>Kickxellales</taxon>
        <taxon>Kickxellaceae</taxon>
        <taxon>Coemansia</taxon>
    </lineage>
</organism>
<feature type="domain" description="CoA-binding" evidence="1">
    <location>
        <begin position="7"/>
        <end position="106"/>
    </location>
</feature>
<dbReference type="PANTHER" id="PTHR33303">
    <property type="entry name" value="CYTOPLASMIC PROTEIN-RELATED"/>
    <property type="match status" value="1"/>
</dbReference>
<dbReference type="EMBL" id="JANBOH010000089">
    <property type="protein sequence ID" value="KAJ1645772.1"/>
    <property type="molecule type" value="Genomic_DNA"/>
</dbReference>
<evidence type="ECO:0000313" key="3">
    <source>
        <dbReference type="Proteomes" id="UP001145021"/>
    </source>
</evidence>
<dbReference type="Proteomes" id="UP001145021">
    <property type="component" value="Unassembled WGS sequence"/>
</dbReference>
<gene>
    <name evidence="2" type="ORF">LPJ64_002665</name>
</gene>
<dbReference type="InterPro" id="IPR036291">
    <property type="entry name" value="NAD(P)-bd_dom_sf"/>
</dbReference>
<dbReference type="InterPro" id="IPR003781">
    <property type="entry name" value="CoA-bd"/>
</dbReference>